<dbReference type="EMBL" id="JAUOPU010000001">
    <property type="protein sequence ID" value="MDO6541014.1"/>
    <property type="molecule type" value="Genomic_DNA"/>
</dbReference>
<gene>
    <name evidence="1" type="ORF">Q4568_00650</name>
</gene>
<evidence type="ECO:0000313" key="1">
    <source>
        <dbReference type="EMBL" id="MDO6541014.1"/>
    </source>
</evidence>
<proteinExistence type="predicted"/>
<dbReference type="Proteomes" id="UP001170624">
    <property type="component" value="Unassembled WGS sequence"/>
</dbReference>
<dbReference type="AlphaFoldDB" id="A0AAW7XXY5"/>
<comment type="caution">
    <text evidence="1">The sequence shown here is derived from an EMBL/GenBank/DDBJ whole genome shotgun (WGS) entry which is preliminary data.</text>
</comment>
<evidence type="ECO:0000313" key="2">
    <source>
        <dbReference type="Proteomes" id="UP001170624"/>
    </source>
</evidence>
<reference evidence="1" key="1">
    <citation type="submission" date="2023-07" db="EMBL/GenBank/DDBJ databases">
        <title>Genome content predicts the carbon catabolic preferences of heterotrophic bacteria.</title>
        <authorList>
            <person name="Gralka M."/>
        </authorList>
    </citation>
    <scope>NUCLEOTIDE SEQUENCE</scope>
    <source>
        <strain evidence="1">G2M05</strain>
    </source>
</reference>
<name>A0AAW7XXY5_9GAMM</name>
<accession>A0AAW7XXY5</accession>
<protein>
    <submittedName>
        <fullName evidence="1">Uncharacterized protein</fullName>
    </submittedName>
</protein>
<dbReference type="RefSeq" id="WP_062688466.1">
    <property type="nucleotide sequence ID" value="NZ_AP024850.1"/>
</dbReference>
<organism evidence="1 2">
    <name type="scientific">Photobacterium sanguinicancri</name>
    <dbReference type="NCBI Taxonomy" id="875932"/>
    <lineage>
        <taxon>Bacteria</taxon>
        <taxon>Pseudomonadati</taxon>
        <taxon>Pseudomonadota</taxon>
        <taxon>Gammaproteobacteria</taxon>
        <taxon>Vibrionales</taxon>
        <taxon>Vibrionaceae</taxon>
        <taxon>Photobacterium</taxon>
    </lineage>
</organism>
<sequence>MMIVLLGEGTLSDEFHHQGREIYAISNIKSILQVCLFLCVISCVTAMQETEPSIGLQYIDFDSLARTMSFINLRSSSLDE</sequence>